<proteinExistence type="predicted"/>
<accession>A0A4P9W2D0</accession>
<gene>
    <name evidence="1" type="ORF">BDK51DRAFT_26238</name>
</gene>
<name>A0A4P9W2D0_9FUNG</name>
<dbReference type="EMBL" id="KZ998232">
    <property type="protein sequence ID" value="RKO86399.1"/>
    <property type="molecule type" value="Genomic_DNA"/>
</dbReference>
<dbReference type="Proteomes" id="UP000269721">
    <property type="component" value="Unassembled WGS sequence"/>
</dbReference>
<evidence type="ECO:0000313" key="1">
    <source>
        <dbReference type="EMBL" id="RKO86399.1"/>
    </source>
</evidence>
<evidence type="ECO:0000313" key="2">
    <source>
        <dbReference type="Proteomes" id="UP000269721"/>
    </source>
</evidence>
<dbReference type="OrthoDB" id="2963168at2759"/>
<protein>
    <submittedName>
        <fullName evidence="1">Uncharacterized protein</fullName>
    </submittedName>
</protein>
<reference evidence="2" key="1">
    <citation type="journal article" date="2018" name="Nat. Microbiol.">
        <title>Leveraging single-cell genomics to expand the fungal tree of life.</title>
        <authorList>
            <person name="Ahrendt S.R."/>
            <person name="Quandt C.A."/>
            <person name="Ciobanu D."/>
            <person name="Clum A."/>
            <person name="Salamov A."/>
            <person name="Andreopoulos B."/>
            <person name="Cheng J.F."/>
            <person name="Woyke T."/>
            <person name="Pelin A."/>
            <person name="Henrissat B."/>
            <person name="Reynolds N.K."/>
            <person name="Benny G.L."/>
            <person name="Smith M.E."/>
            <person name="James T.Y."/>
            <person name="Grigoriev I.V."/>
        </authorList>
    </citation>
    <scope>NUCLEOTIDE SEQUENCE [LARGE SCALE GENOMIC DNA]</scope>
</reference>
<organism evidence="1 2">
    <name type="scientific">Blyttiomyces helicus</name>
    <dbReference type="NCBI Taxonomy" id="388810"/>
    <lineage>
        <taxon>Eukaryota</taxon>
        <taxon>Fungi</taxon>
        <taxon>Fungi incertae sedis</taxon>
        <taxon>Chytridiomycota</taxon>
        <taxon>Chytridiomycota incertae sedis</taxon>
        <taxon>Chytridiomycetes</taxon>
        <taxon>Chytridiomycetes incertae sedis</taxon>
        <taxon>Blyttiomyces</taxon>
    </lineage>
</organism>
<dbReference type="AlphaFoldDB" id="A0A4P9W2D0"/>
<sequence>MPHNAYRTINLDCPAAKADIFRHEESATDYVVVYSPIMVTDQCEPLYQGQTTATIDIIATPSTIARRTSASMVPHSFSLGSISIAGIPTHGDRSVTVKIYFGLTELTVLAVVNATGVEKRIGLKASYVTQ</sequence>
<keyword evidence="2" id="KW-1185">Reference proteome</keyword>